<sequence length="330" mass="37971">MNATDSVEKQQMILHLPPEILGKILLLTSLQTRTMILSSVCKNFNHFIFNHDILWSKLNLNSLKNITDSTIPKIFYLNIPNDTKNYIRELFINDVNINKDSLKVILKNCLNLKSLHLRTYKYLDMDIVKNLLEELYGDKEEQEQEGQGEVEKNVKEQQQLPSMVVKKPICCLTTIYWYLDHDLWIWWAPPTKTALESTLQKLSNNPKATVKVPWCDFCNRKQASFLITCGGDLHEQKWSVYGCFECTDYGKIQTNFKCDDCLKAEKLKDQLAISALESLAQTDDNSNGSFNIVEEIINVINEGDNEAENEVITVELDDVVVVNNNNNNNE</sequence>
<evidence type="ECO:0000259" key="1">
    <source>
        <dbReference type="PROSITE" id="PS50181"/>
    </source>
</evidence>
<dbReference type="PROSITE" id="PS50181">
    <property type="entry name" value="FBOX"/>
    <property type="match status" value="1"/>
</dbReference>
<organism evidence="2 3">
    <name type="scientific">Glomus cerebriforme</name>
    <dbReference type="NCBI Taxonomy" id="658196"/>
    <lineage>
        <taxon>Eukaryota</taxon>
        <taxon>Fungi</taxon>
        <taxon>Fungi incertae sedis</taxon>
        <taxon>Mucoromycota</taxon>
        <taxon>Glomeromycotina</taxon>
        <taxon>Glomeromycetes</taxon>
        <taxon>Glomerales</taxon>
        <taxon>Glomeraceae</taxon>
        <taxon>Glomus</taxon>
    </lineage>
</organism>
<dbReference type="InterPro" id="IPR032675">
    <property type="entry name" value="LRR_dom_sf"/>
</dbReference>
<gene>
    <name evidence="2" type="ORF">C1645_778678</name>
</gene>
<protein>
    <recommendedName>
        <fullName evidence="1">F-box domain-containing protein</fullName>
    </recommendedName>
</protein>
<dbReference type="Gene3D" id="3.80.10.10">
    <property type="entry name" value="Ribonuclease Inhibitor"/>
    <property type="match status" value="1"/>
</dbReference>
<name>A0A397SVA2_9GLOM</name>
<dbReference type="AlphaFoldDB" id="A0A397SVA2"/>
<feature type="domain" description="F-box" evidence="1">
    <location>
        <begin position="10"/>
        <end position="58"/>
    </location>
</feature>
<dbReference type="InterPro" id="IPR036047">
    <property type="entry name" value="F-box-like_dom_sf"/>
</dbReference>
<keyword evidence="3" id="KW-1185">Reference proteome</keyword>
<dbReference type="Proteomes" id="UP000265703">
    <property type="component" value="Unassembled WGS sequence"/>
</dbReference>
<evidence type="ECO:0000313" key="3">
    <source>
        <dbReference type="Proteomes" id="UP000265703"/>
    </source>
</evidence>
<dbReference type="InterPro" id="IPR001810">
    <property type="entry name" value="F-box_dom"/>
</dbReference>
<dbReference type="OrthoDB" id="2393671at2759"/>
<proteinExistence type="predicted"/>
<evidence type="ECO:0000313" key="2">
    <source>
        <dbReference type="EMBL" id="RIA86841.1"/>
    </source>
</evidence>
<dbReference type="Pfam" id="PF12937">
    <property type="entry name" value="F-box-like"/>
    <property type="match status" value="1"/>
</dbReference>
<comment type="caution">
    <text evidence="2">The sequence shown here is derived from an EMBL/GenBank/DDBJ whole genome shotgun (WGS) entry which is preliminary data.</text>
</comment>
<accession>A0A397SVA2</accession>
<dbReference type="SUPFAM" id="SSF81383">
    <property type="entry name" value="F-box domain"/>
    <property type="match status" value="1"/>
</dbReference>
<dbReference type="EMBL" id="QKYT01000341">
    <property type="protein sequence ID" value="RIA86841.1"/>
    <property type="molecule type" value="Genomic_DNA"/>
</dbReference>
<reference evidence="2 3" key="1">
    <citation type="submission" date="2018-06" db="EMBL/GenBank/DDBJ databases">
        <title>Comparative genomics reveals the genomic features of Rhizophagus irregularis, R. cerebriforme, R. diaphanum and Gigaspora rosea, and their symbiotic lifestyle signature.</title>
        <authorList>
            <person name="Morin E."/>
            <person name="San Clemente H."/>
            <person name="Chen E.C.H."/>
            <person name="De La Providencia I."/>
            <person name="Hainaut M."/>
            <person name="Kuo A."/>
            <person name="Kohler A."/>
            <person name="Murat C."/>
            <person name="Tang N."/>
            <person name="Roy S."/>
            <person name="Loubradou J."/>
            <person name="Henrissat B."/>
            <person name="Grigoriev I.V."/>
            <person name="Corradi N."/>
            <person name="Roux C."/>
            <person name="Martin F.M."/>
        </authorList>
    </citation>
    <scope>NUCLEOTIDE SEQUENCE [LARGE SCALE GENOMIC DNA]</scope>
    <source>
        <strain evidence="2 3">DAOM 227022</strain>
    </source>
</reference>